<keyword evidence="6" id="KW-0560">Oxidoreductase</keyword>
<dbReference type="Gene3D" id="3.90.180.10">
    <property type="entry name" value="Medium-chain alcohol dehydrogenases, catalytic domain"/>
    <property type="match status" value="1"/>
</dbReference>
<dbReference type="RefSeq" id="WP_273633328.1">
    <property type="nucleotide sequence ID" value="NZ_CP117167.1"/>
</dbReference>
<name>A0ABY7TE85_9SPHI</name>
<evidence type="ECO:0000256" key="5">
    <source>
        <dbReference type="ARBA" id="ARBA00022833"/>
    </source>
</evidence>
<dbReference type="InterPro" id="IPR013149">
    <property type="entry name" value="ADH-like_C"/>
</dbReference>
<evidence type="ECO:0000313" key="10">
    <source>
        <dbReference type="EMBL" id="WCT14835.1"/>
    </source>
</evidence>
<keyword evidence="5" id="KW-0862">Zinc</keyword>
<dbReference type="PANTHER" id="PTHR42940">
    <property type="entry name" value="ALCOHOL DEHYDROGENASE 1-RELATED"/>
    <property type="match status" value="1"/>
</dbReference>
<comment type="cofactor">
    <cofactor evidence="1">
        <name>Zn(2+)</name>
        <dbReference type="ChEBI" id="CHEBI:29105"/>
    </cofactor>
</comment>
<reference evidence="10 11" key="1">
    <citation type="submission" date="2023-02" db="EMBL/GenBank/DDBJ databases">
        <title>Genome sequence of Mucilaginibacter jinjuensis strain KACC 16571.</title>
        <authorList>
            <person name="Kim S."/>
            <person name="Heo J."/>
            <person name="Kwon S.-W."/>
        </authorList>
    </citation>
    <scope>NUCLEOTIDE SEQUENCE [LARGE SCALE GENOMIC DNA]</scope>
    <source>
        <strain evidence="10 11">KACC 16571</strain>
    </source>
</reference>
<keyword evidence="7" id="KW-0520">NAD</keyword>
<evidence type="ECO:0000259" key="8">
    <source>
        <dbReference type="Pfam" id="PF00107"/>
    </source>
</evidence>
<dbReference type="PANTHER" id="PTHR42940:SF3">
    <property type="entry name" value="ALCOHOL DEHYDROGENASE 1-RELATED"/>
    <property type="match status" value="1"/>
</dbReference>
<dbReference type="SUPFAM" id="SSF50129">
    <property type="entry name" value="GroES-like"/>
    <property type="match status" value="1"/>
</dbReference>
<comment type="similarity">
    <text evidence="2">Belongs to the zinc-containing alcohol dehydrogenase family.</text>
</comment>
<accession>A0ABY7TE85</accession>
<feature type="domain" description="Alcohol dehydrogenase-like N-terminal" evidence="9">
    <location>
        <begin position="35"/>
        <end position="152"/>
    </location>
</feature>
<dbReference type="EMBL" id="CP117167">
    <property type="protein sequence ID" value="WCT14835.1"/>
    <property type="molecule type" value="Genomic_DNA"/>
</dbReference>
<evidence type="ECO:0000256" key="1">
    <source>
        <dbReference type="ARBA" id="ARBA00001947"/>
    </source>
</evidence>
<evidence type="ECO:0000256" key="6">
    <source>
        <dbReference type="ARBA" id="ARBA00023002"/>
    </source>
</evidence>
<sequence>MIQEFPHFPQGKAAIFSAPGSPFKLINGEVPALSEGEILVKNLYTTICGSDVHTYCGHRKEPDNVVLGHEIVGDILWHHPSAQIKDLNGNSTNTGDRIVWSIFAAPPTSVPPHPDMPQKSAGLFKYGHAPAAGNDIFNGGLADYCILKSNTAFLKISKDIPLKVAATISCAHSTVAGALRIAGEIKDKRIIIFGAGLLGLSCSAMCREAGAKNVVLVDTDESRLKWHNSFGADEGMLFADIQSGTKQTEGDIIFDITGHPEAMKTGIDCLCLGGYAIWIGAVFPANAVQVDAEKIVRKLLTIRGLHNYNYQDFIAATSFVERFYQQYPFEQLVEKEFTLDDVEEAFGFAANQKPVRAGVKIS</sequence>
<dbReference type="EC" id="1.1.1.1" evidence="3"/>
<dbReference type="InterPro" id="IPR036291">
    <property type="entry name" value="NAD(P)-bd_dom_sf"/>
</dbReference>
<dbReference type="Pfam" id="PF00107">
    <property type="entry name" value="ADH_zinc_N"/>
    <property type="match status" value="1"/>
</dbReference>
<dbReference type="InterPro" id="IPR013154">
    <property type="entry name" value="ADH-like_N"/>
</dbReference>
<evidence type="ECO:0000313" key="11">
    <source>
        <dbReference type="Proteomes" id="UP001216139"/>
    </source>
</evidence>
<evidence type="ECO:0000256" key="7">
    <source>
        <dbReference type="ARBA" id="ARBA00023027"/>
    </source>
</evidence>
<gene>
    <name evidence="10" type="ORF">PQO05_12895</name>
</gene>
<evidence type="ECO:0000256" key="3">
    <source>
        <dbReference type="ARBA" id="ARBA00013190"/>
    </source>
</evidence>
<dbReference type="SUPFAM" id="SSF51735">
    <property type="entry name" value="NAD(P)-binding Rossmann-fold domains"/>
    <property type="match status" value="1"/>
</dbReference>
<dbReference type="InterPro" id="IPR011032">
    <property type="entry name" value="GroES-like_sf"/>
</dbReference>
<proteinExistence type="inferred from homology"/>
<dbReference type="Pfam" id="PF08240">
    <property type="entry name" value="ADH_N"/>
    <property type="match status" value="1"/>
</dbReference>
<evidence type="ECO:0000259" key="9">
    <source>
        <dbReference type="Pfam" id="PF08240"/>
    </source>
</evidence>
<feature type="domain" description="Alcohol dehydrogenase-like C-terminal" evidence="8">
    <location>
        <begin position="198"/>
        <end position="321"/>
    </location>
</feature>
<dbReference type="Proteomes" id="UP001216139">
    <property type="component" value="Chromosome"/>
</dbReference>
<protein>
    <recommendedName>
        <fullName evidence="3">alcohol dehydrogenase</fullName>
        <ecNumber evidence="3">1.1.1.1</ecNumber>
    </recommendedName>
</protein>
<dbReference type="Gene3D" id="3.40.50.720">
    <property type="entry name" value="NAD(P)-binding Rossmann-like Domain"/>
    <property type="match status" value="1"/>
</dbReference>
<keyword evidence="11" id="KW-1185">Reference proteome</keyword>
<evidence type="ECO:0000256" key="4">
    <source>
        <dbReference type="ARBA" id="ARBA00022723"/>
    </source>
</evidence>
<keyword evidence="4" id="KW-0479">Metal-binding</keyword>
<organism evidence="10 11">
    <name type="scientific">Mucilaginibacter jinjuensis</name>
    <dbReference type="NCBI Taxonomy" id="1176721"/>
    <lineage>
        <taxon>Bacteria</taxon>
        <taxon>Pseudomonadati</taxon>
        <taxon>Bacteroidota</taxon>
        <taxon>Sphingobacteriia</taxon>
        <taxon>Sphingobacteriales</taxon>
        <taxon>Sphingobacteriaceae</taxon>
        <taxon>Mucilaginibacter</taxon>
    </lineage>
</organism>
<evidence type="ECO:0000256" key="2">
    <source>
        <dbReference type="ARBA" id="ARBA00008072"/>
    </source>
</evidence>